<keyword evidence="3" id="KW-0808">Transferase</keyword>
<dbReference type="PANTHER" id="PTHR37807:SF3">
    <property type="entry name" value="OS07G0160300 PROTEIN"/>
    <property type="match status" value="1"/>
</dbReference>
<proteinExistence type="predicted"/>
<dbReference type="RefSeq" id="WP_088772494.1">
    <property type="nucleotide sequence ID" value="NZ_AP023082.1"/>
</dbReference>
<dbReference type="Pfam" id="PF08433">
    <property type="entry name" value="KTI12"/>
    <property type="match status" value="1"/>
</dbReference>
<keyword evidence="4" id="KW-1185">Reference proteome</keyword>
<dbReference type="PANTHER" id="PTHR37807">
    <property type="entry name" value="OS07G0160300 PROTEIN"/>
    <property type="match status" value="1"/>
</dbReference>
<evidence type="ECO:0000313" key="4">
    <source>
        <dbReference type="Proteomes" id="UP000249910"/>
    </source>
</evidence>
<dbReference type="InterPro" id="IPR013641">
    <property type="entry name" value="KTI12/PSTK"/>
</dbReference>
<evidence type="ECO:0000256" key="2">
    <source>
        <dbReference type="ARBA" id="ARBA00022840"/>
    </source>
</evidence>
<reference evidence="3 4" key="1">
    <citation type="submission" date="2017-06" db="EMBL/GenBank/DDBJ databases">
        <title>Complete genome of Francisella halioticida.</title>
        <authorList>
            <person name="Sjodin A."/>
        </authorList>
    </citation>
    <scope>NUCLEOTIDE SEQUENCE [LARGE SCALE GENOMIC DNA]</scope>
    <source>
        <strain evidence="3 4">DSM 23729</strain>
    </source>
</reference>
<name>A0ABM6LZ69_9GAMM</name>
<keyword evidence="1" id="KW-0547">Nucleotide-binding</keyword>
<dbReference type="GO" id="GO:0016301">
    <property type="term" value="F:kinase activity"/>
    <property type="evidence" value="ECO:0007669"/>
    <property type="project" value="UniProtKB-KW"/>
</dbReference>
<keyword evidence="2" id="KW-0067">ATP-binding</keyword>
<dbReference type="InterPro" id="IPR027417">
    <property type="entry name" value="P-loop_NTPase"/>
</dbReference>
<organism evidence="3 4">
    <name type="scientific">Francisella halioticida</name>
    <dbReference type="NCBI Taxonomy" id="549298"/>
    <lineage>
        <taxon>Bacteria</taxon>
        <taxon>Pseudomonadati</taxon>
        <taxon>Pseudomonadota</taxon>
        <taxon>Gammaproteobacteria</taxon>
        <taxon>Thiotrichales</taxon>
        <taxon>Francisellaceae</taxon>
        <taxon>Francisella</taxon>
    </lineage>
</organism>
<dbReference type="SUPFAM" id="SSF52540">
    <property type="entry name" value="P-loop containing nucleoside triphosphate hydrolases"/>
    <property type="match status" value="1"/>
</dbReference>
<keyword evidence="3" id="KW-0418">Kinase</keyword>
<gene>
    <name evidence="3" type="ORF">CDV26_05905</name>
</gene>
<dbReference type="EMBL" id="CP022132">
    <property type="protein sequence ID" value="ASG67982.1"/>
    <property type="molecule type" value="Genomic_DNA"/>
</dbReference>
<sequence length="169" mass="19690">MLHAYILSGLPGVGKTTLAKALAQNIANAVYFRIDTIEYYLKREYPQELTKQGYKIAYYKAKENLELGKNVIIDCCNPILESRELWNKLSHVNSTKVINIEIICSNKQTHQNRVEARHKTNLSKYPTWQDVVDRYYQAWDQSIIKIDTANSNIENSLKILIDQIKEIKW</sequence>
<dbReference type="Gene3D" id="3.40.50.300">
    <property type="entry name" value="P-loop containing nucleotide triphosphate hydrolases"/>
    <property type="match status" value="1"/>
</dbReference>
<accession>A0ABM6LZ69</accession>
<dbReference type="Proteomes" id="UP000249910">
    <property type="component" value="Chromosome"/>
</dbReference>
<protein>
    <submittedName>
        <fullName evidence="3">Kinase</fullName>
    </submittedName>
</protein>
<evidence type="ECO:0000313" key="3">
    <source>
        <dbReference type="EMBL" id="ASG67982.1"/>
    </source>
</evidence>
<evidence type="ECO:0000256" key="1">
    <source>
        <dbReference type="ARBA" id="ARBA00022741"/>
    </source>
</evidence>